<keyword evidence="3" id="KW-1185">Reference proteome</keyword>
<keyword evidence="1" id="KW-0812">Transmembrane</keyword>
<dbReference type="RefSeq" id="WP_185800090.1">
    <property type="nucleotide sequence ID" value="NZ_JACJVJ010000001.1"/>
</dbReference>
<gene>
    <name evidence="2" type="ORF">H6P80_04325</name>
</gene>
<sequence length="399" mass="42812">MSENAAPFNPRTLILLVLAGIVGFGAFLLLVAYAPDLRNGQNGRAHGLSTSAIGFRGIAELLDATGAEIDYVRDENPRPFSGLTIVTLEEQVDPDRLNWLIGDVYDQPTLFVLPKWGTMPVMGQQDRVESIGAIAGSQGAYQLQDLAEIAVDIVETRPGSALVNPYIDAELRAPARLQTLSGKHLTGVVETRDGEIVLASVDGTSAYILADPDLLNNQALSDPERARAALLLLEALNEDQGPFRFELIANGFGGAHNLLTLAFEPPFLALTLCILAAALLAGLQAVYRFGPALRPQRAIAFGKRALVDNSAELLRLARREHLSSERYVAMTREAAVAAIGNPRKLKGGALDHWLDGLGPASTPPFTTLAAAAQRATSRQDILNAARALNHWRKAVTHEG</sequence>
<comment type="caution">
    <text evidence="2">The sequence shown here is derived from an EMBL/GenBank/DDBJ whole genome shotgun (WGS) entry which is preliminary data.</text>
</comment>
<reference evidence="2 3" key="1">
    <citation type="submission" date="2020-08" db="EMBL/GenBank/DDBJ databases">
        <title>Draft genome sequence of Parasphingopyxis sp. GrpM-11.</title>
        <authorList>
            <person name="Oh J."/>
            <person name="Roh D.-H."/>
        </authorList>
    </citation>
    <scope>NUCLEOTIDE SEQUENCE [LARGE SCALE GENOMIC DNA]</scope>
    <source>
        <strain evidence="2 3">GrpM-11</strain>
    </source>
</reference>
<proteinExistence type="predicted"/>
<dbReference type="EMBL" id="JACJVJ010000001">
    <property type="protein sequence ID" value="MBC2776840.1"/>
    <property type="molecule type" value="Genomic_DNA"/>
</dbReference>
<keyword evidence="1" id="KW-0472">Membrane</keyword>
<feature type="transmembrane region" description="Helical" evidence="1">
    <location>
        <begin position="267"/>
        <end position="287"/>
    </location>
</feature>
<dbReference type="AlphaFoldDB" id="A0A842HY40"/>
<feature type="transmembrane region" description="Helical" evidence="1">
    <location>
        <begin position="12"/>
        <end position="34"/>
    </location>
</feature>
<keyword evidence="1" id="KW-1133">Transmembrane helix</keyword>
<dbReference type="Proteomes" id="UP000564378">
    <property type="component" value="Unassembled WGS sequence"/>
</dbReference>
<protein>
    <recommendedName>
        <fullName evidence="4">DUF4350 domain-containing protein</fullName>
    </recommendedName>
</protein>
<organism evidence="2 3">
    <name type="scientific">Parasphingopyxis marina</name>
    <dbReference type="NCBI Taxonomy" id="2761622"/>
    <lineage>
        <taxon>Bacteria</taxon>
        <taxon>Pseudomonadati</taxon>
        <taxon>Pseudomonadota</taxon>
        <taxon>Alphaproteobacteria</taxon>
        <taxon>Sphingomonadales</taxon>
        <taxon>Sphingomonadaceae</taxon>
        <taxon>Parasphingopyxis</taxon>
    </lineage>
</organism>
<evidence type="ECO:0000313" key="3">
    <source>
        <dbReference type="Proteomes" id="UP000564378"/>
    </source>
</evidence>
<evidence type="ECO:0008006" key="4">
    <source>
        <dbReference type="Google" id="ProtNLM"/>
    </source>
</evidence>
<accession>A0A842HY40</accession>
<evidence type="ECO:0000313" key="2">
    <source>
        <dbReference type="EMBL" id="MBC2776840.1"/>
    </source>
</evidence>
<name>A0A842HY40_9SPHN</name>
<evidence type="ECO:0000256" key="1">
    <source>
        <dbReference type="SAM" id="Phobius"/>
    </source>
</evidence>